<feature type="signal peptide" evidence="10">
    <location>
        <begin position="1"/>
        <end position="26"/>
    </location>
</feature>
<dbReference type="OrthoDB" id="47059at2759"/>
<dbReference type="AlphaFoldDB" id="A0A9N9PZC9"/>
<gene>
    <name evidence="12" type="ORF">HYFRA_00001489</name>
</gene>
<comment type="similarity">
    <text evidence="3">Belongs to the glycosyl hydrolase 3 family.</text>
</comment>
<dbReference type="SUPFAM" id="SSF52279">
    <property type="entry name" value="Beta-D-glucan exohydrolase, C-terminal domain"/>
    <property type="match status" value="1"/>
</dbReference>
<dbReference type="SUPFAM" id="SSF56988">
    <property type="entry name" value="Anthrax protective antigen"/>
    <property type="match status" value="1"/>
</dbReference>
<protein>
    <recommendedName>
        <fullName evidence="4">beta-glucosidase</fullName>
        <ecNumber evidence="4">3.2.1.21</ecNumber>
    </recommendedName>
</protein>
<feature type="chain" id="PRO_5040253587" description="beta-glucosidase" evidence="10">
    <location>
        <begin position="27"/>
        <end position="884"/>
    </location>
</feature>
<evidence type="ECO:0000256" key="7">
    <source>
        <dbReference type="ARBA" id="ARBA00023277"/>
    </source>
</evidence>
<dbReference type="InterPro" id="IPR037524">
    <property type="entry name" value="PA14/GLEYA"/>
</dbReference>
<dbReference type="PRINTS" id="PR00133">
    <property type="entry name" value="GLHYDRLASE3"/>
</dbReference>
<evidence type="ECO:0000256" key="4">
    <source>
        <dbReference type="ARBA" id="ARBA00012744"/>
    </source>
</evidence>
<dbReference type="EC" id="3.2.1.21" evidence="4"/>
<dbReference type="GO" id="GO:0000272">
    <property type="term" value="P:polysaccharide catabolic process"/>
    <property type="evidence" value="ECO:0007669"/>
    <property type="project" value="UniProtKB-KW"/>
</dbReference>
<dbReference type="InterPro" id="IPR026891">
    <property type="entry name" value="Fn3-like"/>
</dbReference>
<keyword evidence="10" id="KW-0732">Signal</keyword>
<dbReference type="PANTHER" id="PTHR42715">
    <property type="entry name" value="BETA-GLUCOSIDASE"/>
    <property type="match status" value="1"/>
</dbReference>
<sequence>MGRGLRTLQAGLIASLVAALVNPAIAIALPQKDVVTSSSQPWLDTSLDTEARLEALMQQWNRTQMYAMLSGDRLVKPSLTTKHKQLTDAGTGVNACAGHISGNESLGIPAICMGDGPGGVGNSLDNVTTFPAPVLNVATWNTTKMYLLGQAMGREHKAKARNVVLSPTINILRSPLWGRADETFSEDPFLTARFGVAQVTGIQSEDMLACPKHFAAYNQETLRYGLLPELQAYEVNVEERVLHEVYFPAFKAVVQEGKAAGIMCAYSKLNGEYVCANQWLLDILKKDWGFTGWVVSDWFFSTRSTVSTVMGGTDISMPGGSLEKHFGLPEFYGKLLIEAVDNGSIPFERVEDMVRRIWRPMFEHGAIDHPSTGNSLAVARTQEHLDLTQDLIEEGIVLLKNDDETLPINAQKYKKIAVFGIGATNVTQVSENHGGFVNDETMIVQAPFDEIARLGKEQNITVVYSEAYPGTGNFKAVPSSMFPDGLQVAYYTTTDWTGPINQTLKVDNITAAIYPTELAGGWPQVFSSIYTGTFLPTTTGLYHFSLTGHSDALLTINNNLIANMSGANFENTIQGVVHLTSGVAVPLELKFSMGHSVLPGKYGITLGVSVGNTTRDSTADALAAESDLSIIFVSDRQSEGVDNNLGLSLPGDQDLLISRLSKLSKRTLVVANTNSAILMPWIDDVDAVMEAWYSGQQIGLALGRLLYGHVNPSGKLPVTFPRALNDTIPITGDLVVDFEEGLFVGYKWFDEKGIEPLFPFGHGLSYTTFALSDLELSTAEIEGVESVVASLTLSNTGCVSGKQVVQLYVSYPEAAMEPPKLLKGFEKVYLESEEEKEVDIVVKKEELRIWDPETKDWRLVEGEYRFLVGFSAGDIVVEEGLYIS</sequence>
<keyword evidence="8" id="KW-0326">Glycosidase</keyword>
<evidence type="ECO:0000256" key="3">
    <source>
        <dbReference type="ARBA" id="ARBA00005336"/>
    </source>
</evidence>
<dbReference type="InterPro" id="IPR050288">
    <property type="entry name" value="Cellulose_deg_GH3"/>
</dbReference>
<organism evidence="12 13">
    <name type="scientific">Hymenoscyphus fraxineus</name>
    <dbReference type="NCBI Taxonomy" id="746836"/>
    <lineage>
        <taxon>Eukaryota</taxon>
        <taxon>Fungi</taxon>
        <taxon>Dikarya</taxon>
        <taxon>Ascomycota</taxon>
        <taxon>Pezizomycotina</taxon>
        <taxon>Leotiomycetes</taxon>
        <taxon>Helotiales</taxon>
        <taxon>Helotiaceae</taxon>
        <taxon>Hymenoscyphus</taxon>
    </lineage>
</organism>
<dbReference type="Gene3D" id="3.40.50.1700">
    <property type="entry name" value="Glycoside hydrolase family 3 C-terminal domain"/>
    <property type="match status" value="1"/>
</dbReference>
<keyword evidence="5" id="KW-0378">Hydrolase</keyword>
<dbReference type="EMBL" id="CAJVRL010000092">
    <property type="protein sequence ID" value="CAG8959587.1"/>
    <property type="molecule type" value="Genomic_DNA"/>
</dbReference>
<keyword evidence="9" id="KW-0624">Polysaccharide degradation</keyword>
<name>A0A9N9PZC9_9HELO</name>
<evidence type="ECO:0000256" key="9">
    <source>
        <dbReference type="ARBA" id="ARBA00023326"/>
    </source>
</evidence>
<reference evidence="12" key="1">
    <citation type="submission" date="2021-07" db="EMBL/GenBank/DDBJ databases">
        <authorList>
            <person name="Durling M."/>
        </authorList>
    </citation>
    <scope>NUCLEOTIDE SEQUENCE</scope>
</reference>
<dbReference type="Pfam" id="PF01915">
    <property type="entry name" value="Glyco_hydro_3_C"/>
    <property type="match status" value="1"/>
</dbReference>
<evidence type="ECO:0000313" key="12">
    <source>
        <dbReference type="EMBL" id="CAG8959587.1"/>
    </source>
</evidence>
<dbReference type="InterPro" id="IPR036962">
    <property type="entry name" value="Glyco_hydro_3_N_sf"/>
</dbReference>
<dbReference type="InterPro" id="IPR036881">
    <property type="entry name" value="Glyco_hydro_3_C_sf"/>
</dbReference>
<dbReference type="InterPro" id="IPR013783">
    <property type="entry name" value="Ig-like_fold"/>
</dbReference>
<comment type="caution">
    <text evidence="12">The sequence shown here is derived from an EMBL/GenBank/DDBJ whole genome shotgun (WGS) entry which is preliminary data.</text>
</comment>
<evidence type="ECO:0000256" key="1">
    <source>
        <dbReference type="ARBA" id="ARBA00000448"/>
    </source>
</evidence>
<keyword evidence="7" id="KW-0119">Carbohydrate metabolism</keyword>
<dbReference type="InterPro" id="IPR011658">
    <property type="entry name" value="PA14_dom"/>
</dbReference>
<dbReference type="Pfam" id="PF00933">
    <property type="entry name" value="Glyco_hydro_3"/>
    <property type="match status" value="1"/>
</dbReference>
<dbReference type="Pfam" id="PF07691">
    <property type="entry name" value="PA14"/>
    <property type="match status" value="1"/>
</dbReference>
<evidence type="ECO:0000256" key="6">
    <source>
        <dbReference type="ARBA" id="ARBA00023180"/>
    </source>
</evidence>
<dbReference type="Pfam" id="PF14310">
    <property type="entry name" value="Fn3-like"/>
    <property type="match status" value="1"/>
</dbReference>
<dbReference type="SMART" id="SM01217">
    <property type="entry name" value="Fn3_like"/>
    <property type="match status" value="1"/>
</dbReference>
<evidence type="ECO:0000259" key="11">
    <source>
        <dbReference type="PROSITE" id="PS51820"/>
    </source>
</evidence>
<dbReference type="Gene3D" id="2.60.120.260">
    <property type="entry name" value="Galactose-binding domain-like"/>
    <property type="match status" value="1"/>
</dbReference>
<comment type="catalytic activity">
    <reaction evidence="1">
        <text>Hydrolysis of terminal, non-reducing beta-D-glucosyl residues with release of beta-D-glucose.</text>
        <dbReference type="EC" id="3.2.1.21"/>
    </reaction>
</comment>
<dbReference type="Gene3D" id="3.20.20.300">
    <property type="entry name" value="Glycoside hydrolase, family 3, N-terminal domain"/>
    <property type="match status" value="1"/>
</dbReference>
<dbReference type="InterPro" id="IPR002772">
    <property type="entry name" value="Glyco_hydro_3_C"/>
</dbReference>
<dbReference type="PROSITE" id="PS51820">
    <property type="entry name" value="PA14"/>
    <property type="match status" value="1"/>
</dbReference>
<evidence type="ECO:0000256" key="2">
    <source>
        <dbReference type="ARBA" id="ARBA00004987"/>
    </source>
</evidence>
<evidence type="ECO:0000256" key="8">
    <source>
        <dbReference type="ARBA" id="ARBA00023295"/>
    </source>
</evidence>
<feature type="domain" description="PA14" evidence="11">
    <location>
        <begin position="481"/>
        <end position="622"/>
    </location>
</feature>
<dbReference type="Proteomes" id="UP000696280">
    <property type="component" value="Unassembled WGS sequence"/>
</dbReference>
<dbReference type="GO" id="GO:0008422">
    <property type="term" value="F:beta-glucosidase activity"/>
    <property type="evidence" value="ECO:0007669"/>
    <property type="project" value="UniProtKB-EC"/>
</dbReference>
<keyword evidence="6" id="KW-0325">Glycoprotein</keyword>
<dbReference type="InterPro" id="IPR017853">
    <property type="entry name" value="GH"/>
</dbReference>
<proteinExistence type="inferred from homology"/>
<dbReference type="Gene3D" id="2.60.40.10">
    <property type="entry name" value="Immunoglobulins"/>
    <property type="match status" value="1"/>
</dbReference>
<dbReference type="SUPFAM" id="SSF51445">
    <property type="entry name" value="(Trans)glycosidases"/>
    <property type="match status" value="1"/>
</dbReference>
<evidence type="ECO:0000256" key="5">
    <source>
        <dbReference type="ARBA" id="ARBA00022801"/>
    </source>
</evidence>
<accession>A0A9N9PZC9</accession>
<evidence type="ECO:0000256" key="10">
    <source>
        <dbReference type="SAM" id="SignalP"/>
    </source>
</evidence>
<evidence type="ECO:0000313" key="13">
    <source>
        <dbReference type="Proteomes" id="UP000696280"/>
    </source>
</evidence>
<dbReference type="PANTHER" id="PTHR42715:SF10">
    <property type="entry name" value="BETA-GLUCOSIDASE"/>
    <property type="match status" value="1"/>
</dbReference>
<dbReference type="InterPro" id="IPR001764">
    <property type="entry name" value="Glyco_hydro_3_N"/>
</dbReference>
<keyword evidence="13" id="KW-1185">Reference proteome</keyword>
<comment type="pathway">
    <text evidence="2">Glycan metabolism; cellulose degradation.</text>
</comment>